<sequence length="647" mass="70224">MNSLAVRRPVGSTPGAIRPHSWLGRRTQPLLALLLLVVQCVTARNPRDSFCRRFAHQTTVIDDKLYIDGGWVNYAGFKQDRANYSNTWLGYHDLNRLSTLGPVLEMHRSEGYADADFCSIPTVSGGVLWGDRVNKRFYLYGGDWTDGLAQEPYRLLSYDILYDRWDDSGTPKITPPLEIAAHGAGVGVSETGMGYYYGGWISNASMSGWTQPRTMSSSLYTFAYDGNTFALAASPDTNPRAEGGMVWIPAGDTHGLLVYMGGLVSPYGNGTTAPQPLDEVFVFDASGNSWSVQKTTGEIPQNRRQFCVDVAWAPDKSSFNIYLWGGHTVPPPIVNSTSFNDVYILTLPSFIWVKAYPDTHGNATLSPDLGHYSASCNMVKSMSQLFVIGGTYPDSLECDQAVDAWAQHDFWTGSSQNAGDNQRYWDLPNSSVTSNVVPINVYGVVGGDKHGGAKLVGPKAGFGSANKPLQDLLKRRPSLPLRLPTRHIPEPTSSSTPVPKGPSALSTGAIVAIAIGGAAGSVLVLFLWFLIGKRLARRQEERRRSGMTPFSFSGGGSKARAPSMVSPQTATGAWVAASALAPSSPEHCVRQDGSFGPISELPTRQDVELPAGQDVELPARQDVELPARQTQQNVELPTQHNANELHQ</sequence>
<dbReference type="PANTHER" id="PTHR47435">
    <property type="entry name" value="KELCH REPEAT PROTEIN (AFU_ORTHOLOGUE AFUA_5G12780)"/>
    <property type="match status" value="1"/>
</dbReference>
<keyword evidence="2" id="KW-0408">Iron</keyword>
<feature type="signal peptide" evidence="5">
    <location>
        <begin position="1"/>
        <end position="43"/>
    </location>
</feature>
<dbReference type="GO" id="GO:0019760">
    <property type="term" value="P:glucosinolate metabolic process"/>
    <property type="evidence" value="ECO:0007669"/>
    <property type="project" value="UniProtKB-ARBA"/>
</dbReference>
<reference evidence="6 7" key="1">
    <citation type="journal article" date="2020" name="Genome Biol. Evol.">
        <title>A new high-quality draft genome assembly of the Chinese cordyceps Ophiocordyceps sinensis.</title>
        <authorList>
            <person name="Shu R."/>
            <person name="Zhang J."/>
            <person name="Meng Q."/>
            <person name="Zhang H."/>
            <person name="Zhou G."/>
            <person name="Li M."/>
            <person name="Wu P."/>
            <person name="Zhao Y."/>
            <person name="Chen C."/>
            <person name="Qin Q."/>
        </authorList>
    </citation>
    <scope>NUCLEOTIDE SEQUENCE [LARGE SCALE GENOMIC DNA]</scope>
    <source>
        <strain evidence="6 7">IOZ07</strain>
    </source>
</reference>
<evidence type="ECO:0000313" key="7">
    <source>
        <dbReference type="Proteomes" id="UP000557566"/>
    </source>
</evidence>
<evidence type="ECO:0000256" key="3">
    <source>
        <dbReference type="SAM" id="MobiDB-lite"/>
    </source>
</evidence>
<name>A0A8H4V9Q1_9HYPO</name>
<keyword evidence="7" id="KW-1185">Reference proteome</keyword>
<feature type="region of interest" description="Disordered" evidence="3">
    <location>
        <begin position="482"/>
        <end position="501"/>
    </location>
</feature>
<dbReference type="PANTHER" id="PTHR47435:SF4">
    <property type="entry name" value="KELCH REPEAT PROTEIN (AFU_ORTHOLOGUE AFUA_5G12780)"/>
    <property type="match status" value="1"/>
</dbReference>
<dbReference type="InterPro" id="IPR011043">
    <property type="entry name" value="Gal_Oxase/kelch_b-propeller"/>
</dbReference>
<evidence type="ECO:0000313" key="6">
    <source>
        <dbReference type="EMBL" id="KAF4513197.1"/>
    </source>
</evidence>
<keyword evidence="4" id="KW-0472">Membrane</keyword>
<feature type="chain" id="PRO_5034180154" description="Kelch repeat protein" evidence="5">
    <location>
        <begin position="44"/>
        <end position="647"/>
    </location>
</feature>
<protein>
    <recommendedName>
        <fullName evidence="8">Kelch repeat protein</fullName>
    </recommendedName>
</protein>
<proteinExistence type="predicted"/>
<evidence type="ECO:0000256" key="2">
    <source>
        <dbReference type="ARBA" id="ARBA00023004"/>
    </source>
</evidence>
<evidence type="ECO:0000256" key="5">
    <source>
        <dbReference type="SAM" id="SignalP"/>
    </source>
</evidence>
<keyword evidence="5" id="KW-0732">Signal</keyword>
<evidence type="ECO:0008006" key="8">
    <source>
        <dbReference type="Google" id="ProtNLM"/>
    </source>
</evidence>
<dbReference type="Proteomes" id="UP000557566">
    <property type="component" value="Unassembled WGS sequence"/>
</dbReference>
<gene>
    <name evidence="6" type="ORF">G6O67_000499</name>
</gene>
<dbReference type="OrthoDB" id="10251809at2759"/>
<keyword evidence="1" id="KW-0677">Repeat</keyword>
<dbReference type="InterPro" id="IPR015915">
    <property type="entry name" value="Kelch-typ_b-propeller"/>
</dbReference>
<accession>A0A8H4V9Q1</accession>
<keyword evidence="4" id="KW-1133">Transmembrane helix</keyword>
<keyword evidence="4" id="KW-0812">Transmembrane</keyword>
<dbReference type="SUPFAM" id="SSF50965">
    <property type="entry name" value="Galactose oxidase, central domain"/>
    <property type="match status" value="1"/>
</dbReference>
<feature type="region of interest" description="Disordered" evidence="3">
    <location>
        <begin position="607"/>
        <end position="647"/>
    </location>
</feature>
<feature type="compositionally biased region" description="Polar residues" evidence="3">
    <location>
        <begin position="628"/>
        <end position="647"/>
    </location>
</feature>
<dbReference type="EMBL" id="JAAVMX010000001">
    <property type="protein sequence ID" value="KAF4513197.1"/>
    <property type="molecule type" value="Genomic_DNA"/>
</dbReference>
<comment type="caution">
    <text evidence="6">The sequence shown here is derived from an EMBL/GenBank/DDBJ whole genome shotgun (WGS) entry which is preliminary data.</text>
</comment>
<feature type="transmembrane region" description="Helical" evidence="4">
    <location>
        <begin position="509"/>
        <end position="531"/>
    </location>
</feature>
<evidence type="ECO:0000256" key="4">
    <source>
        <dbReference type="SAM" id="Phobius"/>
    </source>
</evidence>
<feature type="region of interest" description="Disordered" evidence="3">
    <location>
        <begin position="540"/>
        <end position="564"/>
    </location>
</feature>
<organism evidence="6 7">
    <name type="scientific">Ophiocordyceps sinensis</name>
    <dbReference type="NCBI Taxonomy" id="72228"/>
    <lineage>
        <taxon>Eukaryota</taxon>
        <taxon>Fungi</taxon>
        <taxon>Dikarya</taxon>
        <taxon>Ascomycota</taxon>
        <taxon>Pezizomycotina</taxon>
        <taxon>Sordariomycetes</taxon>
        <taxon>Hypocreomycetidae</taxon>
        <taxon>Hypocreales</taxon>
        <taxon>Ophiocordycipitaceae</taxon>
        <taxon>Ophiocordyceps</taxon>
    </lineage>
</organism>
<evidence type="ECO:0000256" key="1">
    <source>
        <dbReference type="ARBA" id="ARBA00022737"/>
    </source>
</evidence>
<dbReference type="Gene3D" id="2.120.10.80">
    <property type="entry name" value="Kelch-type beta propeller"/>
    <property type="match status" value="1"/>
</dbReference>
<dbReference type="AlphaFoldDB" id="A0A8H4V9Q1"/>